<protein>
    <submittedName>
        <fullName evidence="1">Uncharacterized protein</fullName>
    </submittedName>
</protein>
<keyword evidence="2" id="KW-1185">Reference proteome</keyword>
<comment type="caution">
    <text evidence="1">The sequence shown here is derived from an EMBL/GenBank/DDBJ whole genome shotgun (WGS) entry which is preliminary data.</text>
</comment>
<sequence>MRTRRFKRRHKVHRKTPVRLTKIHFFDAHDDVSINFGQLVPNPTPSLTKDEERDEERRVVHILRIVFWEDSGVQSLFKSKYNRARERESGVEIGRNEEEGREMVEISCSDVCGVGVLWLFLHAAVFASAGSPQVSQQQSRLSLESGWMRQCVEEELSCQPLLTNLSSHFVEISNHRRSDEHRITGK</sequence>
<accession>A0ABQ9WQX6</accession>
<dbReference type="Proteomes" id="UP001281761">
    <property type="component" value="Unassembled WGS sequence"/>
</dbReference>
<dbReference type="EMBL" id="JARBJD010000540">
    <property type="protein sequence ID" value="KAK2941172.1"/>
    <property type="molecule type" value="Genomic_DNA"/>
</dbReference>
<reference evidence="1 2" key="1">
    <citation type="journal article" date="2022" name="bioRxiv">
        <title>Genomics of Preaxostyla Flagellates Illuminates Evolutionary Transitions and the Path Towards Mitochondrial Loss.</title>
        <authorList>
            <person name="Novak L.V.F."/>
            <person name="Treitli S.C."/>
            <person name="Pyrih J."/>
            <person name="Halakuc P."/>
            <person name="Pipaliya S.V."/>
            <person name="Vacek V."/>
            <person name="Brzon O."/>
            <person name="Soukal P."/>
            <person name="Eme L."/>
            <person name="Dacks J.B."/>
            <person name="Karnkowska A."/>
            <person name="Elias M."/>
            <person name="Hampl V."/>
        </authorList>
    </citation>
    <scope>NUCLEOTIDE SEQUENCE [LARGE SCALE GENOMIC DNA]</scope>
    <source>
        <strain evidence="1">NAU3</strain>
        <tissue evidence="1">Gut</tissue>
    </source>
</reference>
<organism evidence="1 2">
    <name type="scientific">Blattamonas nauphoetae</name>
    <dbReference type="NCBI Taxonomy" id="2049346"/>
    <lineage>
        <taxon>Eukaryota</taxon>
        <taxon>Metamonada</taxon>
        <taxon>Preaxostyla</taxon>
        <taxon>Oxymonadida</taxon>
        <taxon>Blattamonas</taxon>
    </lineage>
</organism>
<name>A0ABQ9WQX6_9EUKA</name>
<proteinExistence type="predicted"/>
<evidence type="ECO:0000313" key="1">
    <source>
        <dbReference type="EMBL" id="KAK2941172.1"/>
    </source>
</evidence>
<evidence type="ECO:0000313" key="2">
    <source>
        <dbReference type="Proteomes" id="UP001281761"/>
    </source>
</evidence>
<gene>
    <name evidence="1" type="ORF">BLNAU_23915</name>
</gene>